<protein>
    <submittedName>
        <fullName evidence="1">Putative phosphohistidine phosphatase, SixA</fullName>
    </submittedName>
</protein>
<dbReference type="InterPro" id="IPR013078">
    <property type="entry name" value="His_Pase_superF_clade-1"/>
</dbReference>
<name>A0A0H4P8R0_9BACT</name>
<dbReference type="OrthoDB" id="9810154at2"/>
<evidence type="ECO:0000313" key="1">
    <source>
        <dbReference type="EMBL" id="AKP49505.1"/>
    </source>
</evidence>
<dbReference type="KEGG" id="camu:CA2015_0017"/>
<dbReference type="CDD" id="cd07067">
    <property type="entry name" value="HP_PGM_like"/>
    <property type="match status" value="1"/>
</dbReference>
<reference evidence="1 2" key="1">
    <citation type="submission" date="2015-07" db="EMBL/GenBank/DDBJ databases">
        <authorList>
            <person name="Kim K.M."/>
        </authorList>
    </citation>
    <scope>NUCLEOTIDE SEQUENCE [LARGE SCALE GENOMIC DNA]</scope>
    <source>
        <strain evidence="1 2">KCTC 12363</strain>
    </source>
</reference>
<dbReference type="PANTHER" id="PTHR47623">
    <property type="entry name" value="OS09G0287300 PROTEIN"/>
    <property type="match status" value="1"/>
</dbReference>
<dbReference type="AlphaFoldDB" id="A0A0H4P8R0"/>
<sequence>MKKLVICRHAKSSWEDPRLNDRVRPLSKRGLNDAPMMANRMQTNHVFPEKILSSKALRAKMTAEFYLATFEKMNVEYEESEALYMASAQEHLVEIKKTSNKIDTLFIFGHNPGMTELINYLGEPLENLPTAAYMGFKFEVNSWENINATNARFWMYDFPKNPSPKTS</sequence>
<keyword evidence="2" id="KW-1185">Reference proteome</keyword>
<dbReference type="InterPro" id="IPR029033">
    <property type="entry name" value="His_PPase_superfam"/>
</dbReference>
<dbReference type="STRING" id="320787.CA2015_0017"/>
<accession>A0A0H4P8R0</accession>
<dbReference type="PANTHER" id="PTHR47623:SF1">
    <property type="entry name" value="OS09G0287300 PROTEIN"/>
    <property type="match status" value="1"/>
</dbReference>
<dbReference type="SUPFAM" id="SSF53254">
    <property type="entry name" value="Phosphoglycerate mutase-like"/>
    <property type="match status" value="1"/>
</dbReference>
<dbReference type="RefSeq" id="WP_048640047.1">
    <property type="nucleotide sequence ID" value="NZ_CAXBGM010000080.1"/>
</dbReference>
<dbReference type="Gene3D" id="3.40.50.1240">
    <property type="entry name" value="Phosphoglycerate mutase-like"/>
    <property type="match status" value="1"/>
</dbReference>
<dbReference type="Proteomes" id="UP000036520">
    <property type="component" value="Chromosome"/>
</dbReference>
<evidence type="ECO:0000313" key="2">
    <source>
        <dbReference type="Proteomes" id="UP000036520"/>
    </source>
</evidence>
<gene>
    <name evidence="1" type="ORF">CA2015_0017</name>
</gene>
<proteinExistence type="predicted"/>
<organism evidence="1 2">
    <name type="scientific">Cyclobacterium amurskyense</name>
    <dbReference type="NCBI Taxonomy" id="320787"/>
    <lineage>
        <taxon>Bacteria</taxon>
        <taxon>Pseudomonadati</taxon>
        <taxon>Bacteroidota</taxon>
        <taxon>Cytophagia</taxon>
        <taxon>Cytophagales</taxon>
        <taxon>Cyclobacteriaceae</taxon>
        <taxon>Cyclobacterium</taxon>
    </lineage>
</organism>
<dbReference type="EMBL" id="CP012040">
    <property type="protein sequence ID" value="AKP49505.1"/>
    <property type="molecule type" value="Genomic_DNA"/>
</dbReference>